<evidence type="ECO:0000256" key="1">
    <source>
        <dbReference type="SAM" id="Phobius"/>
    </source>
</evidence>
<feature type="transmembrane region" description="Helical" evidence="1">
    <location>
        <begin position="154"/>
        <end position="183"/>
    </location>
</feature>
<gene>
    <name evidence="3" type="ORF">HBE96_11660</name>
</gene>
<organism evidence="3 4">
    <name type="scientific">Clostridium muellerianum</name>
    <dbReference type="NCBI Taxonomy" id="2716538"/>
    <lineage>
        <taxon>Bacteria</taxon>
        <taxon>Bacillati</taxon>
        <taxon>Bacillota</taxon>
        <taxon>Clostridia</taxon>
        <taxon>Eubacteriales</taxon>
        <taxon>Clostridiaceae</taxon>
        <taxon>Clostridium</taxon>
    </lineage>
</organism>
<keyword evidence="1" id="KW-0812">Transmembrane</keyword>
<evidence type="ECO:0000313" key="3">
    <source>
        <dbReference type="EMBL" id="NMM63322.1"/>
    </source>
</evidence>
<dbReference type="GO" id="GO:0006508">
    <property type="term" value="P:proteolysis"/>
    <property type="evidence" value="ECO:0007669"/>
    <property type="project" value="UniProtKB-KW"/>
</dbReference>
<dbReference type="Pfam" id="PF02517">
    <property type="entry name" value="Rce1-like"/>
    <property type="match status" value="1"/>
</dbReference>
<keyword evidence="3" id="KW-0645">Protease</keyword>
<reference evidence="3 4" key="1">
    <citation type="submission" date="2020-06" db="EMBL/GenBank/DDBJ databases">
        <title>Complete Genome Sequence of Clostridium muelleri sp. nov. P21T, an Acid-Alcohol Producing Acetogen Isolated from Old Hay.</title>
        <authorList>
            <person name="Duncan K.E."/>
            <person name="Tanner R.S."/>
        </authorList>
    </citation>
    <scope>NUCLEOTIDE SEQUENCE [LARGE SCALE GENOMIC DNA]</scope>
    <source>
        <strain evidence="3 4">P21</strain>
    </source>
</reference>
<feature type="transmembrane region" description="Helical" evidence="1">
    <location>
        <begin position="67"/>
        <end position="93"/>
    </location>
</feature>
<evidence type="ECO:0000259" key="2">
    <source>
        <dbReference type="Pfam" id="PF02517"/>
    </source>
</evidence>
<name>A0A7Y0EH80_9CLOT</name>
<dbReference type="AlphaFoldDB" id="A0A7Y0EH80"/>
<feature type="transmembrane region" description="Helical" evidence="1">
    <location>
        <begin position="37"/>
        <end position="55"/>
    </location>
</feature>
<feature type="transmembrane region" description="Helical" evidence="1">
    <location>
        <begin position="113"/>
        <end position="133"/>
    </location>
</feature>
<keyword evidence="1" id="KW-0472">Membrane</keyword>
<feature type="domain" description="CAAX prenyl protease 2/Lysostaphin resistance protein A-like" evidence="2">
    <location>
        <begin position="113"/>
        <end position="202"/>
    </location>
</feature>
<protein>
    <submittedName>
        <fullName evidence="3">CPBP family intramembrane metalloprotease</fullName>
    </submittedName>
</protein>
<feature type="transmembrane region" description="Helical" evidence="1">
    <location>
        <begin position="189"/>
        <end position="210"/>
    </location>
</feature>
<keyword evidence="3" id="KW-0482">Metalloprotease</keyword>
<proteinExistence type="predicted"/>
<keyword evidence="3" id="KW-0378">Hydrolase</keyword>
<dbReference type="EMBL" id="JABBNI010000021">
    <property type="protein sequence ID" value="NMM63322.1"/>
    <property type="molecule type" value="Genomic_DNA"/>
</dbReference>
<keyword evidence="1" id="KW-1133">Transmembrane helix</keyword>
<dbReference type="GO" id="GO:0080120">
    <property type="term" value="P:CAAX-box protein maturation"/>
    <property type="evidence" value="ECO:0007669"/>
    <property type="project" value="UniProtKB-ARBA"/>
</dbReference>
<dbReference type="InterPro" id="IPR003675">
    <property type="entry name" value="Rce1/LyrA-like_dom"/>
</dbReference>
<dbReference type="Proteomes" id="UP000537131">
    <property type="component" value="Unassembled WGS sequence"/>
</dbReference>
<comment type="caution">
    <text evidence="3">The sequence shown here is derived from an EMBL/GenBank/DDBJ whole genome shotgun (WGS) entry which is preliminary data.</text>
</comment>
<accession>A0A7Y0EH80</accession>
<keyword evidence="4" id="KW-1185">Reference proteome</keyword>
<feature type="transmembrane region" description="Helical" evidence="1">
    <location>
        <begin position="12"/>
        <end position="31"/>
    </location>
</feature>
<dbReference type="GO" id="GO:0008237">
    <property type="term" value="F:metallopeptidase activity"/>
    <property type="evidence" value="ECO:0007669"/>
    <property type="project" value="UniProtKB-KW"/>
</dbReference>
<dbReference type="RefSeq" id="WP_169297929.1">
    <property type="nucleotide sequence ID" value="NZ_JABBNI010000021.1"/>
</dbReference>
<evidence type="ECO:0000313" key="4">
    <source>
        <dbReference type="Proteomes" id="UP000537131"/>
    </source>
</evidence>
<dbReference type="GO" id="GO:0004175">
    <property type="term" value="F:endopeptidase activity"/>
    <property type="evidence" value="ECO:0007669"/>
    <property type="project" value="UniProtKB-ARBA"/>
</dbReference>
<sequence>MEVLILSNKNYKYLTFTLFTAAILWFLMFVIKPFNFWIEMSGSILLLILMAYFSNRNIFFFGKIKGRYILIGVISAIALYGIFYTGNIISGYLFSFKDAQILSVYSNKSNTNLSLIGLLLFFIIGPGEELYWRGFIQNTLGKQFGENKGYLFSVLLYTAVHIVTGNFMLIIAALVCGLFWGWLYKKEKSLIPVIISHAIWDLTIFVLFPLM</sequence>